<dbReference type="Pfam" id="PF07670">
    <property type="entry name" value="Gate"/>
    <property type="match status" value="1"/>
</dbReference>
<feature type="transmembrane region" description="Helical" evidence="1">
    <location>
        <begin position="303"/>
        <end position="325"/>
    </location>
</feature>
<feature type="domain" description="Nucleoside transporter/FeoB GTPase Gate" evidence="2">
    <location>
        <begin position="40"/>
        <end position="138"/>
    </location>
</feature>
<protein>
    <submittedName>
        <fullName evidence="3">Sporulation integral membrane protein ylbJ</fullName>
    </submittedName>
</protein>
<evidence type="ECO:0000259" key="2">
    <source>
        <dbReference type="Pfam" id="PF07670"/>
    </source>
</evidence>
<sequence>MYRSAALGAALLALALLIVRYPGDSFQAALQGLSIWWNLVFPGLLPFLALSELLLALGVVHAAGVLLEPVMRRVFRLPGSAGWAAAVGWSSGFPAGAGAAARLHRDGALTDRECQRLLALSHMPNPMLMLIVVGAGFLKRPEFGAAIAVSVWLSALAAGWLLARLDRAAGSAAVRSAPEDGRHLLARAAAAMREARRRDGRGFGQAMGESIAQCVQQLMAVGGLVILGSVMIRLLERVLPDLLEFAAFPGIYEAHLGAFAAAGMIERFGAPAGAAVIAAVLSWTGITGLLATHGIAASAGLRFLHLAAAKLLHAALAFLTAALAWKPLVWLAGLGADDASAAFRLLAEPSGAARLAPLLWRAIPACASVLALTLLLMLAASRLLAARRPGR</sequence>
<keyword evidence="4" id="KW-1185">Reference proteome</keyword>
<dbReference type="Proteomes" id="UP000681526">
    <property type="component" value="Unassembled WGS sequence"/>
</dbReference>
<evidence type="ECO:0000313" key="3">
    <source>
        <dbReference type="EMBL" id="CAG5078319.1"/>
    </source>
</evidence>
<keyword evidence="1" id="KW-1133">Transmembrane helix</keyword>
<organism evidence="3 4">
    <name type="scientific">Thermobacillus xylanilyticus</name>
    <dbReference type="NCBI Taxonomy" id="76633"/>
    <lineage>
        <taxon>Bacteria</taxon>
        <taxon>Bacillati</taxon>
        <taxon>Bacillota</taxon>
        <taxon>Bacilli</taxon>
        <taxon>Bacillales</taxon>
        <taxon>Paenibacillaceae</taxon>
        <taxon>Thermobacillus</taxon>
    </lineage>
</organism>
<comment type="caution">
    <text evidence="3">The sequence shown here is derived from an EMBL/GenBank/DDBJ whole genome shotgun (WGS) entry which is preliminary data.</text>
</comment>
<dbReference type="RefSeq" id="WP_213483278.1">
    <property type="nucleotide sequence ID" value="NZ_CAJRAY010000008.1"/>
</dbReference>
<feature type="transmembrane region" description="Helical" evidence="1">
    <location>
        <begin position="143"/>
        <end position="163"/>
    </location>
</feature>
<dbReference type="EMBL" id="CAJRAY010000008">
    <property type="protein sequence ID" value="CAG5078319.1"/>
    <property type="molecule type" value="Genomic_DNA"/>
</dbReference>
<accession>A0ABM8V051</accession>
<reference evidence="3 4" key="1">
    <citation type="submission" date="2021-04" db="EMBL/GenBank/DDBJ databases">
        <authorList>
            <person name="Rakotoarivonina H."/>
        </authorList>
    </citation>
    <scope>NUCLEOTIDE SEQUENCE [LARGE SCALE GENOMIC DNA]</scope>
    <source>
        <strain evidence="3 4">XE</strain>
    </source>
</reference>
<feature type="transmembrane region" description="Helical" evidence="1">
    <location>
        <begin position="272"/>
        <end position="291"/>
    </location>
</feature>
<evidence type="ECO:0000313" key="4">
    <source>
        <dbReference type="Proteomes" id="UP000681526"/>
    </source>
</evidence>
<feature type="transmembrane region" description="Helical" evidence="1">
    <location>
        <begin position="218"/>
        <end position="235"/>
    </location>
</feature>
<feature type="transmembrane region" description="Helical" evidence="1">
    <location>
        <begin position="362"/>
        <end position="385"/>
    </location>
</feature>
<feature type="transmembrane region" description="Helical" evidence="1">
    <location>
        <begin position="44"/>
        <end position="67"/>
    </location>
</feature>
<proteinExistence type="predicted"/>
<name>A0ABM8V051_THEXY</name>
<dbReference type="InterPro" id="IPR011642">
    <property type="entry name" value="Gate_dom"/>
</dbReference>
<keyword evidence="1" id="KW-0812">Transmembrane</keyword>
<gene>
    <name evidence="3" type="primary">txxe23-ylbJ1</name>
    <name evidence="3" type="ORF">TXXE_02170</name>
</gene>
<feature type="transmembrane region" description="Helical" evidence="1">
    <location>
        <begin position="117"/>
        <end position="137"/>
    </location>
</feature>
<keyword evidence="1" id="KW-0472">Membrane</keyword>
<evidence type="ECO:0000256" key="1">
    <source>
        <dbReference type="SAM" id="Phobius"/>
    </source>
</evidence>